<evidence type="ECO:0000313" key="6">
    <source>
        <dbReference type="Proteomes" id="UP000193218"/>
    </source>
</evidence>
<dbReference type="InterPro" id="IPR035979">
    <property type="entry name" value="RBD_domain_sf"/>
</dbReference>
<evidence type="ECO:0000313" key="5">
    <source>
        <dbReference type="EMBL" id="ORX37631.1"/>
    </source>
</evidence>
<keyword evidence="6" id="KW-1185">Reference proteome</keyword>
<dbReference type="InterPro" id="IPR050374">
    <property type="entry name" value="RRT5_SRSF_SR"/>
</dbReference>
<dbReference type="GO" id="GO:0003729">
    <property type="term" value="F:mRNA binding"/>
    <property type="evidence" value="ECO:0007669"/>
    <property type="project" value="TreeGrafter"/>
</dbReference>
<dbReference type="PROSITE" id="PS50102">
    <property type="entry name" value="RRM"/>
    <property type="match status" value="3"/>
</dbReference>
<dbReference type="Proteomes" id="UP000193218">
    <property type="component" value="Unassembled WGS sequence"/>
</dbReference>
<organism evidence="5 6">
    <name type="scientific">Kockovaella imperatae</name>
    <dbReference type="NCBI Taxonomy" id="4999"/>
    <lineage>
        <taxon>Eukaryota</taxon>
        <taxon>Fungi</taxon>
        <taxon>Dikarya</taxon>
        <taxon>Basidiomycota</taxon>
        <taxon>Agaricomycotina</taxon>
        <taxon>Tremellomycetes</taxon>
        <taxon>Tremellales</taxon>
        <taxon>Cuniculitremaceae</taxon>
        <taxon>Kockovaella</taxon>
    </lineage>
</organism>
<feature type="compositionally biased region" description="Basic residues" evidence="3">
    <location>
        <begin position="58"/>
        <end position="83"/>
    </location>
</feature>
<accession>A0A1Y1UHU7</accession>
<feature type="domain" description="RRM" evidence="4">
    <location>
        <begin position="449"/>
        <end position="525"/>
    </location>
</feature>
<proteinExistence type="predicted"/>
<dbReference type="InterPro" id="IPR012677">
    <property type="entry name" value="Nucleotide-bd_a/b_plait_sf"/>
</dbReference>
<evidence type="ECO:0000259" key="4">
    <source>
        <dbReference type="PROSITE" id="PS50102"/>
    </source>
</evidence>
<dbReference type="AlphaFoldDB" id="A0A1Y1UHU7"/>
<dbReference type="GeneID" id="33555148"/>
<dbReference type="RefSeq" id="XP_021871618.1">
    <property type="nucleotide sequence ID" value="XM_022013340.1"/>
</dbReference>
<dbReference type="FunCoup" id="A0A1Y1UHU7">
    <property type="interactions" value="259"/>
</dbReference>
<gene>
    <name evidence="5" type="ORF">BD324DRAFT_578776</name>
</gene>
<feature type="domain" description="RRM" evidence="4">
    <location>
        <begin position="270"/>
        <end position="347"/>
    </location>
</feature>
<keyword evidence="1 2" id="KW-0694">RNA-binding</keyword>
<dbReference type="EMBL" id="NBSH01000005">
    <property type="protein sequence ID" value="ORX37631.1"/>
    <property type="molecule type" value="Genomic_DNA"/>
</dbReference>
<dbReference type="OrthoDB" id="1049195at2759"/>
<comment type="caution">
    <text evidence="5">The sequence shown here is derived from an EMBL/GenBank/DDBJ whole genome shotgun (WGS) entry which is preliminary data.</text>
</comment>
<dbReference type="InterPro" id="IPR000504">
    <property type="entry name" value="RRM_dom"/>
</dbReference>
<dbReference type="Gene3D" id="3.30.70.330">
    <property type="match status" value="3"/>
</dbReference>
<dbReference type="Pfam" id="PF00076">
    <property type="entry name" value="RRM_1"/>
    <property type="match status" value="3"/>
</dbReference>
<dbReference type="PANTHER" id="PTHR23003">
    <property type="entry name" value="RNA RECOGNITION MOTIF RRM DOMAIN CONTAINING PROTEIN"/>
    <property type="match status" value="1"/>
</dbReference>
<dbReference type="PANTHER" id="PTHR23003:SF3">
    <property type="entry name" value="FI21236P1-RELATED"/>
    <property type="match status" value="1"/>
</dbReference>
<dbReference type="FunFam" id="3.30.70.330:FF:000145">
    <property type="entry name" value="Putative RNP domain-containing protein"/>
    <property type="match status" value="1"/>
</dbReference>
<dbReference type="SUPFAM" id="SSF54928">
    <property type="entry name" value="RNA-binding domain, RBD"/>
    <property type="match status" value="3"/>
</dbReference>
<name>A0A1Y1UHU7_9TREE</name>
<dbReference type="GO" id="GO:0005737">
    <property type="term" value="C:cytoplasm"/>
    <property type="evidence" value="ECO:0007669"/>
    <property type="project" value="TreeGrafter"/>
</dbReference>
<evidence type="ECO:0000256" key="1">
    <source>
        <dbReference type="ARBA" id="ARBA00022884"/>
    </source>
</evidence>
<dbReference type="SMART" id="SM00360">
    <property type="entry name" value="RRM"/>
    <property type="match status" value="3"/>
</dbReference>
<feature type="compositionally biased region" description="Basic and acidic residues" evidence="3">
    <location>
        <begin position="84"/>
        <end position="105"/>
    </location>
</feature>
<protein>
    <recommendedName>
        <fullName evidence="4">RRM domain-containing protein</fullName>
    </recommendedName>
</protein>
<evidence type="ECO:0000256" key="2">
    <source>
        <dbReference type="PROSITE-ProRule" id="PRU00176"/>
    </source>
</evidence>
<dbReference type="GO" id="GO:0005634">
    <property type="term" value="C:nucleus"/>
    <property type="evidence" value="ECO:0007669"/>
    <property type="project" value="TreeGrafter"/>
</dbReference>
<reference evidence="5 6" key="1">
    <citation type="submission" date="2017-03" db="EMBL/GenBank/DDBJ databases">
        <title>Widespread Adenine N6-methylation of Active Genes in Fungi.</title>
        <authorList>
            <consortium name="DOE Joint Genome Institute"/>
            <person name="Mondo S.J."/>
            <person name="Dannebaum R.O."/>
            <person name="Kuo R.C."/>
            <person name="Louie K.B."/>
            <person name="Bewick A.J."/>
            <person name="Labutti K."/>
            <person name="Haridas S."/>
            <person name="Kuo A."/>
            <person name="Salamov A."/>
            <person name="Ahrendt S.R."/>
            <person name="Lau R."/>
            <person name="Bowen B.P."/>
            <person name="Lipzen A."/>
            <person name="Sullivan W."/>
            <person name="Andreopoulos W.B."/>
            <person name="Clum A."/>
            <person name="Lindquist E."/>
            <person name="Daum C."/>
            <person name="Northen T.R."/>
            <person name="Ramamoorthy G."/>
            <person name="Schmitz R.J."/>
            <person name="Gryganskyi A."/>
            <person name="Culley D."/>
            <person name="Magnuson J."/>
            <person name="James T.Y."/>
            <person name="O'Malley M.A."/>
            <person name="Stajich J.E."/>
            <person name="Spatafora J.W."/>
            <person name="Visel A."/>
            <person name="Grigoriev I.V."/>
        </authorList>
    </citation>
    <scope>NUCLEOTIDE SEQUENCE [LARGE SCALE GENOMIC DNA]</scope>
    <source>
        <strain evidence="5 6">NRRL Y-17943</strain>
    </source>
</reference>
<dbReference type="InParanoid" id="A0A1Y1UHU7"/>
<feature type="region of interest" description="Disordered" evidence="3">
    <location>
        <begin position="1"/>
        <end position="153"/>
    </location>
</feature>
<dbReference type="STRING" id="4999.A0A1Y1UHU7"/>
<evidence type="ECO:0000256" key="3">
    <source>
        <dbReference type="SAM" id="MobiDB-lite"/>
    </source>
</evidence>
<feature type="compositionally biased region" description="Basic and acidic residues" evidence="3">
    <location>
        <begin position="1"/>
        <end position="43"/>
    </location>
</feature>
<sequence>MEDDREMRVDEAMIPENGDRDRDRERDRERSSRRDDRDRSRSRSRERRHRDRDDDRHRSHRHRSYSRSRSRSPGRRHHRRHRSRSDSRSRSRSRDRDHRDRDGHSSRRHHRRISPPALHGRGRYGAPRQDWEKSSGGPINAPQEEAEAHAKVSKRENRLYIGNLAYDCNYKDLKKYMEGAGGEVIFSEILVTPAGQSKGCGIVEFAREEDAKKAKVDLADKAFMGRSVFIREDREEQARFGVAPIPGKIGLAMGESRHFLGNAGPNLQNKNVFVGNLPLQASWQDLKDLMRQAGEVIRTDVGMHMDGRPKGNGTVVFVDPEGARNAIEMFHGFDWFGNILEVREDRFAGGPFRGRGGMGMRGGFGMGRGFAGGMRGGFRGGYGGGGYGMGGGGGYGMGMGRGGGGMGAGGGRNFSNDLYADYNGPEGGAANGNGAGGGGASREPAEPNQQILVRNLPWSTSNEDLVELFETVGSVVLAEILYEGTRSKGEGVVQFTETAEAQTAGEKFTGYMYGGRPLDVAFNPRWHDFSGSAAKGGQAAPP</sequence>
<feature type="domain" description="RRM" evidence="4">
    <location>
        <begin position="157"/>
        <end position="235"/>
    </location>
</feature>